<dbReference type="STRING" id="1095630.A0A2J6TH90"/>
<sequence>MGYPYDTLKTEQEYHGLFVLAGYEAKNIEPRDISELVFASLSQFLEHRKKTLENFGRGLGKLNAAR</sequence>
<proteinExistence type="predicted"/>
<dbReference type="InParanoid" id="A0A2J6TH90"/>
<accession>A0A2J6TH90</accession>
<keyword evidence="2" id="KW-1185">Reference proteome</keyword>
<dbReference type="EMBL" id="KZ613783">
    <property type="protein sequence ID" value="PMD62383.1"/>
    <property type="molecule type" value="Genomic_DNA"/>
</dbReference>
<evidence type="ECO:0000313" key="1">
    <source>
        <dbReference type="EMBL" id="PMD62383.1"/>
    </source>
</evidence>
<dbReference type="OrthoDB" id="61390at2759"/>
<dbReference type="GeneID" id="36587829"/>
<protein>
    <submittedName>
        <fullName evidence="1">Uncharacterized protein</fullName>
    </submittedName>
</protein>
<organism evidence="1 2">
    <name type="scientific">Hyaloscypha bicolor E</name>
    <dbReference type="NCBI Taxonomy" id="1095630"/>
    <lineage>
        <taxon>Eukaryota</taxon>
        <taxon>Fungi</taxon>
        <taxon>Dikarya</taxon>
        <taxon>Ascomycota</taxon>
        <taxon>Pezizomycotina</taxon>
        <taxon>Leotiomycetes</taxon>
        <taxon>Helotiales</taxon>
        <taxon>Hyaloscyphaceae</taxon>
        <taxon>Hyaloscypha</taxon>
        <taxon>Hyaloscypha bicolor</taxon>
    </lineage>
</organism>
<dbReference type="RefSeq" id="XP_024739287.1">
    <property type="nucleotide sequence ID" value="XM_024879752.1"/>
</dbReference>
<gene>
    <name evidence="1" type="ORF">K444DRAFT_610456</name>
</gene>
<name>A0A2J6TH90_9HELO</name>
<dbReference type="AlphaFoldDB" id="A0A2J6TH90"/>
<evidence type="ECO:0000313" key="2">
    <source>
        <dbReference type="Proteomes" id="UP000235371"/>
    </source>
</evidence>
<reference evidence="1 2" key="1">
    <citation type="submission" date="2016-04" db="EMBL/GenBank/DDBJ databases">
        <title>A degradative enzymes factory behind the ericoid mycorrhizal symbiosis.</title>
        <authorList>
            <consortium name="DOE Joint Genome Institute"/>
            <person name="Martino E."/>
            <person name="Morin E."/>
            <person name="Grelet G."/>
            <person name="Kuo A."/>
            <person name="Kohler A."/>
            <person name="Daghino S."/>
            <person name="Barry K."/>
            <person name="Choi C."/>
            <person name="Cichocki N."/>
            <person name="Clum A."/>
            <person name="Copeland A."/>
            <person name="Hainaut M."/>
            <person name="Haridas S."/>
            <person name="Labutti K."/>
            <person name="Lindquist E."/>
            <person name="Lipzen A."/>
            <person name="Khouja H.-R."/>
            <person name="Murat C."/>
            <person name="Ohm R."/>
            <person name="Olson A."/>
            <person name="Spatafora J."/>
            <person name="Veneault-Fourrey C."/>
            <person name="Henrissat B."/>
            <person name="Grigoriev I."/>
            <person name="Martin F."/>
            <person name="Perotto S."/>
        </authorList>
    </citation>
    <scope>NUCLEOTIDE SEQUENCE [LARGE SCALE GENOMIC DNA]</scope>
    <source>
        <strain evidence="1 2">E</strain>
    </source>
</reference>
<dbReference type="Proteomes" id="UP000235371">
    <property type="component" value="Unassembled WGS sequence"/>
</dbReference>